<reference evidence="2" key="1">
    <citation type="submission" date="2023-11" db="EMBL/GenBank/DDBJ databases">
        <title>Genome assemblies of two species of porcelain crab, Petrolisthes cinctipes and Petrolisthes manimaculis (Anomura: Porcellanidae).</title>
        <authorList>
            <person name="Angst P."/>
        </authorList>
    </citation>
    <scope>NUCLEOTIDE SEQUENCE</scope>
    <source>
        <strain evidence="2">PB745_02</strain>
        <tissue evidence="2">Gill</tissue>
    </source>
</reference>
<organism evidence="2 3">
    <name type="scientific">Petrolisthes manimaculis</name>
    <dbReference type="NCBI Taxonomy" id="1843537"/>
    <lineage>
        <taxon>Eukaryota</taxon>
        <taxon>Metazoa</taxon>
        <taxon>Ecdysozoa</taxon>
        <taxon>Arthropoda</taxon>
        <taxon>Crustacea</taxon>
        <taxon>Multicrustacea</taxon>
        <taxon>Malacostraca</taxon>
        <taxon>Eumalacostraca</taxon>
        <taxon>Eucarida</taxon>
        <taxon>Decapoda</taxon>
        <taxon>Pleocyemata</taxon>
        <taxon>Anomura</taxon>
        <taxon>Galatheoidea</taxon>
        <taxon>Porcellanidae</taxon>
        <taxon>Petrolisthes</taxon>
    </lineage>
</organism>
<keyword evidence="3" id="KW-1185">Reference proteome</keyword>
<feature type="signal peptide" evidence="1">
    <location>
        <begin position="1"/>
        <end position="16"/>
    </location>
</feature>
<evidence type="ECO:0000313" key="3">
    <source>
        <dbReference type="Proteomes" id="UP001292094"/>
    </source>
</evidence>
<name>A0AAE1NQG7_9EUCA</name>
<dbReference type="AlphaFoldDB" id="A0AAE1NQG7"/>
<dbReference type="Proteomes" id="UP001292094">
    <property type="component" value="Unassembled WGS sequence"/>
</dbReference>
<proteinExistence type="predicted"/>
<evidence type="ECO:0000313" key="2">
    <source>
        <dbReference type="EMBL" id="KAK4293472.1"/>
    </source>
</evidence>
<sequence length="218" mass="24468">MYKLLCLVLLVELAAGLYHKPRPLVCSIINNIEYIDEVIEAPQVEVVRVPLSFRQVNFNTVYETSILPVTNIAFETITEPGARLEVTEVQLLDETQALTIMDVSTLTQSLVFTDVKLFTRTATNYIRDFHTISALRTAYQTVTDVQTAFSQVTLTAQETELSTVTVTEAVLRTERVVERVPGPTVAVTSTDIELEQFTNTHTLTKMITRTVCLPQENL</sequence>
<feature type="chain" id="PRO_5041914772" evidence="1">
    <location>
        <begin position="17"/>
        <end position="218"/>
    </location>
</feature>
<evidence type="ECO:0000256" key="1">
    <source>
        <dbReference type="SAM" id="SignalP"/>
    </source>
</evidence>
<comment type="caution">
    <text evidence="2">The sequence shown here is derived from an EMBL/GenBank/DDBJ whole genome shotgun (WGS) entry which is preliminary data.</text>
</comment>
<keyword evidence="1" id="KW-0732">Signal</keyword>
<accession>A0AAE1NQG7</accession>
<gene>
    <name evidence="2" type="ORF">Pmani_033828</name>
</gene>
<dbReference type="EMBL" id="JAWZYT010004538">
    <property type="protein sequence ID" value="KAK4293472.1"/>
    <property type="molecule type" value="Genomic_DNA"/>
</dbReference>
<protein>
    <submittedName>
        <fullName evidence="2">Uncharacterized protein</fullName>
    </submittedName>
</protein>